<dbReference type="OrthoDB" id="4781at2759"/>
<evidence type="ECO:0000313" key="3">
    <source>
        <dbReference type="Proteomes" id="UP000663852"/>
    </source>
</evidence>
<dbReference type="InterPro" id="IPR050546">
    <property type="entry name" value="Glycosyl_Hydrlase_16"/>
</dbReference>
<comment type="caution">
    <text evidence="2">The sequence shown here is derived from an EMBL/GenBank/DDBJ whole genome shotgun (WGS) entry which is preliminary data.</text>
</comment>
<gene>
    <name evidence="2" type="ORF">EDS130_LOCUS35982</name>
</gene>
<sequence>MKKPYRNDITNEFIRALMNFDFDYEKERFEAEPSAASMDVSGGNLNELITFDHVPELDPEQLMNDLHQMESSQKRSYPINDFNFATTPGLEIFAQPSPTQQSYTESESKGRTVRFIRGVHKELNGEIYDCPAIKMSEEYFNANRPYFICVTLTTIEVNGNHYIHPCPLGIHETEYQKGIGHFDRSILYPINSNTVDRNGIMKFDKLIIIKATQKDLQSLVPFELSNEHQTTTKRPKKTDSNDQLKYLQLAFSVGELLNQQRFQPIEKIFSDVMREMEVGESEVVQSTRIGYGALIFYDNFQSSKIDLTKWEFLEGTGENGWGTHQKQYHTGIVDENARCENGRLVIEARKEQQQYKGYKFTSARLRSRKAFRYGRLEIRARLPPAKGTWSSFLLLPVKRTYGNAMWPENGEINVMSHLGRTPGIVRSSLCTKKNNPLCNSILIDEAKVPDGMDHFKTYSLEWTPDRIEMFVRLNDTDRNDKLILAFEKHNRDWKFWPFDQEFHLEIYLGVGGDVAGDDIDEDQFPQRFEIEYVSFQEYNYT</sequence>
<dbReference type="GO" id="GO:0003700">
    <property type="term" value="F:DNA-binding transcription factor activity"/>
    <property type="evidence" value="ECO:0007669"/>
    <property type="project" value="InterPro"/>
</dbReference>
<evidence type="ECO:0000259" key="1">
    <source>
        <dbReference type="PROSITE" id="PS51762"/>
    </source>
</evidence>
<organism evidence="2 3">
    <name type="scientific">Adineta ricciae</name>
    <name type="common">Rotifer</name>
    <dbReference type="NCBI Taxonomy" id="249248"/>
    <lineage>
        <taxon>Eukaryota</taxon>
        <taxon>Metazoa</taxon>
        <taxon>Spiralia</taxon>
        <taxon>Gnathifera</taxon>
        <taxon>Rotifera</taxon>
        <taxon>Eurotatoria</taxon>
        <taxon>Bdelloidea</taxon>
        <taxon>Adinetida</taxon>
        <taxon>Adinetidae</taxon>
        <taxon>Adineta</taxon>
    </lineage>
</organism>
<dbReference type="Gene3D" id="2.60.120.200">
    <property type="match status" value="1"/>
</dbReference>
<dbReference type="CDD" id="cd08023">
    <property type="entry name" value="GH16_laminarinase_like"/>
    <property type="match status" value="1"/>
</dbReference>
<dbReference type="InterPro" id="IPR000757">
    <property type="entry name" value="Beta-glucanase-like"/>
</dbReference>
<dbReference type="GO" id="GO:0003677">
    <property type="term" value="F:DNA binding"/>
    <property type="evidence" value="ECO:0007669"/>
    <property type="project" value="InterPro"/>
</dbReference>
<dbReference type="SUPFAM" id="SSF49899">
    <property type="entry name" value="Concanavalin A-like lectins/glucanases"/>
    <property type="match status" value="1"/>
</dbReference>
<dbReference type="EMBL" id="CAJNOJ010000325">
    <property type="protein sequence ID" value="CAF1400561.1"/>
    <property type="molecule type" value="Genomic_DNA"/>
</dbReference>
<dbReference type="InterPro" id="IPR013320">
    <property type="entry name" value="ConA-like_dom_sf"/>
</dbReference>
<feature type="domain" description="GH16" evidence="1">
    <location>
        <begin position="227"/>
        <end position="541"/>
    </location>
</feature>
<dbReference type="Gene3D" id="2.60.40.340">
    <property type="entry name" value="Rel homology domain (RHD), DNA-binding domain"/>
    <property type="match status" value="1"/>
</dbReference>
<reference evidence="2" key="1">
    <citation type="submission" date="2021-02" db="EMBL/GenBank/DDBJ databases">
        <authorList>
            <person name="Nowell W R."/>
        </authorList>
    </citation>
    <scope>NUCLEOTIDE SEQUENCE</scope>
</reference>
<dbReference type="Proteomes" id="UP000663852">
    <property type="component" value="Unassembled WGS sequence"/>
</dbReference>
<protein>
    <recommendedName>
        <fullName evidence="1">GH16 domain-containing protein</fullName>
    </recommendedName>
</protein>
<dbReference type="AlphaFoldDB" id="A0A815L7I8"/>
<dbReference type="GO" id="GO:0009251">
    <property type="term" value="P:glucan catabolic process"/>
    <property type="evidence" value="ECO:0007669"/>
    <property type="project" value="TreeGrafter"/>
</dbReference>
<evidence type="ECO:0000313" key="2">
    <source>
        <dbReference type="EMBL" id="CAF1400561.1"/>
    </source>
</evidence>
<dbReference type="GO" id="GO:0004553">
    <property type="term" value="F:hydrolase activity, hydrolyzing O-glycosyl compounds"/>
    <property type="evidence" value="ECO:0007669"/>
    <property type="project" value="InterPro"/>
</dbReference>
<dbReference type="PROSITE" id="PS51762">
    <property type="entry name" value="GH16_2"/>
    <property type="match status" value="1"/>
</dbReference>
<dbReference type="Pfam" id="PF00722">
    <property type="entry name" value="Glyco_hydro_16"/>
    <property type="match status" value="1"/>
</dbReference>
<proteinExistence type="predicted"/>
<dbReference type="InterPro" id="IPR037059">
    <property type="entry name" value="RHD_DNA_bind_dom_sf"/>
</dbReference>
<dbReference type="PANTHER" id="PTHR10963">
    <property type="entry name" value="GLYCOSYL HYDROLASE-RELATED"/>
    <property type="match status" value="1"/>
</dbReference>
<name>A0A815L7I8_ADIRI</name>
<dbReference type="PANTHER" id="PTHR10963:SF24">
    <property type="entry name" value="GLYCOSIDASE C21B10.07-RELATED"/>
    <property type="match status" value="1"/>
</dbReference>
<accession>A0A815L7I8</accession>